<feature type="transmembrane region" description="Helical" evidence="1">
    <location>
        <begin position="69"/>
        <end position="89"/>
    </location>
</feature>
<evidence type="ECO:0000313" key="2">
    <source>
        <dbReference type="EMBL" id="SHG43572.1"/>
    </source>
</evidence>
<dbReference type="PANTHER" id="PTHR37308">
    <property type="entry name" value="INTEGRAL MEMBRANE PROTEIN"/>
    <property type="match status" value="1"/>
</dbReference>
<name>A0A1M5JSJ5_9FLAO</name>
<reference evidence="3" key="1">
    <citation type="submission" date="2016-11" db="EMBL/GenBank/DDBJ databases">
        <authorList>
            <person name="Varghese N."/>
            <person name="Submissions S."/>
        </authorList>
    </citation>
    <scope>NUCLEOTIDE SEQUENCE [LARGE SCALE GENOMIC DNA]</scope>
    <source>
        <strain evidence="3">DSM 25330</strain>
    </source>
</reference>
<dbReference type="RefSeq" id="WP_073081660.1">
    <property type="nucleotide sequence ID" value="NZ_FQWS01000001.1"/>
</dbReference>
<dbReference type="STRING" id="1089305.SAMN05444148_0136"/>
<feature type="transmembrane region" description="Helical" evidence="1">
    <location>
        <begin position="101"/>
        <end position="119"/>
    </location>
</feature>
<dbReference type="Pfam" id="PF04018">
    <property type="entry name" value="VCA0040-like"/>
    <property type="match status" value="1"/>
</dbReference>
<keyword evidence="1" id="KW-0472">Membrane</keyword>
<keyword evidence="1" id="KW-0812">Transmembrane</keyword>
<feature type="transmembrane region" description="Helical" evidence="1">
    <location>
        <begin position="211"/>
        <end position="230"/>
    </location>
</feature>
<dbReference type="EMBL" id="FQWS01000001">
    <property type="protein sequence ID" value="SHG43572.1"/>
    <property type="molecule type" value="Genomic_DNA"/>
</dbReference>
<dbReference type="AlphaFoldDB" id="A0A1M5JSJ5"/>
<feature type="transmembrane region" description="Helical" evidence="1">
    <location>
        <begin position="156"/>
        <end position="186"/>
    </location>
</feature>
<keyword evidence="3" id="KW-1185">Reference proteome</keyword>
<dbReference type="OrthoDB" id="9793746at2"/>
<proteinExistence type="predicted"/>
<feature type="transmembrane region" description="Helical" evidence="1">
    <location>
        <begin position="295"/>
        <end position="312"/>
    </location>
</feature>
<evidence type="ECO:0000256" key="1">
    <source>
        <dbReference type="SAM" id="Phobius"/>
    </source>
</evidence>
<gene>
    <name evidence="2" type="ORF">SAMN05444148_0136</name>
</gene>
<accession>A0A1M5JSJ5</accession>
<dbReference type="InterPro" id="IPR007163">
    <property type="entry name" value="VCA0040-like"/>
</dbReference>
<feature type="transmembrane region" description="Helical" evidence="1">
    <location>
        <begin position="125"/>
        <end position="144"/>
    </location>
</feature>
<protein>
    <submittedName>
        <fullName evidence="2">Putative membrane protein</fullName>
    </submittedName>
</protein>
<evidence type="ECO:0000313" key="3">
    <source>
        <dbReference type="Proteomes" id="UP000184522"/>
    </source>
</evidence>
<dbReference type="Proteomes" id="UP000184522">
    <property type="component" value="Unassembled WGS sequence"/>
</dbReference>
<keyword evidence="1" id="KW-1133">Transmembrane helix</keyword>
<sequence>MQRSFFSYLTVTLKGIAMGAADVVPGVSGGTIAFISGIYEELIESIDNLNLGVFKVWKKSGFKTAWKSINGTFLLALFFGIAISILSLAKVIKWLLHNEPVLLWAFFFGLVLASILYIAKQIKTWSPVIFAAIAITSIMSYFITLAEPFASPESPFYLLFCGFIAIIAMILPGVSGAFILLILGAYQTAIDTINNLRDGLFTGNMELFKDALINFILLAIGAIIGLKVFSKILNWMFKHKKNITLAILTGFMIGSLNKIWPWKKILSTRLNSEGLEVPLLEKSILPNNFEGDSKIIWAIVFMIIGFLTILILERLGKGKENKSA</sequence>
<dbReference type="PANTHER" id="PTHR37308:SF1">
    <property type="entry name" value="POLYPRENYL-PHOSPHATE TRANSPORTER"/>
    <property type="match status" value="1"/>
</dbReference>
<organism evidence="2 3">
    <name type="scientific">Winogradskyella jejuensis</name>
    <dbReference type="NCBI Taxonomy" id="1089305"/>
    <lineage>
        <taxon>Bacteria</taxon>
        <taxon>Pseudomonadati</taxon>
        <taxon>Bacteroidota</taxon>
        <taxon>Flavobacteriia</taxon>
        <taxon>Flavobacteriales</taxon>
        <taxon>Flavobacteriaceae</taxon>
        <taxon>Winogradskyella</taxon>
    </lineage>
</organism>